<keyword evidence="10" id="KW-0963">Cytoplasm</keyword>
<proteinExistence type="inferred from homology"/>
<dbReference type="CDD" id="cd01748">
    <property type="entry name" value="GATase1_IGP_Synthase"/>
    <property type="match status" value="1"/>
</dbReference>
<dbReference type="Proteomes" id="UP000232883">
    <property type="component" value="Chromosome"/>
</dbReference>
<gene>
    <name evidence="10 13" type="primary">hisH</name>
    <name evidence="13" type="ORF">CWM47_35600</name>
</gene>
<keyword evidence="7 10" id="KW-0456">Lyase</keyword>
<dbReference type="EMBL" id="CP025096">
    <property type="protein sequence ID" value="AUD06708.1"/>
    <property type="molecule type" value="Genomic_DNA"/>
</dbReference>
<evidence type="ECO:0000256" key="8">
    <source>
        <dbReference type="ARBA" id="ARBA00047838"/>
    </source>
</evidence>
<name>A0A2K8ZA06_9BACT</name>
<dbReference type="EC" id="4.3.2.10" evidence="10"/>
<dbReference type="AlphaFoldDB" id="A0A2K8ZA06"/>
<dbReference type="InterPro" id="IPR010139">
    <property type="entry name" value="Imidazole-glycPsynth_HisH"/>
</dbReference>
<dbReference type="InterPro" id="IPR029062">
    <property type="entry name" value="Class_I_gatase-like"/>
</dbReference>
<comment type="catalytic activity">
    <reaction evidence="8 10">
        <text>5-[(5-phospho-1-deoxy-D-ribulos-1-ylimino)methylamino]-1-(5-phospho-beta-D-ribosyl)imidazole-4-carboxamide + L-glutamine = D-erythro-1-(imidazol-4-yl)glycerol 3-phosphate + 5-amino-1-(5-phospho-beta-D-ribosyl)imidazole-4-carboxamide + L-glutamate + H(+)</text>
        <dbReference type="Rhea" id="RHEA:24793"/>
        <dbReference type="ChEBI" id="CHEBI:15378"/>
        <dbReference type="ChEBI" id="CHEBI:29985"/>
        <dbReference type="ChEBI" id="CHEBI:58278"/>
        <dbReference type="ChEBI" id="CHEBI:58359"/>
        <dbReference type="ChEBI" id="CHEBI:58475"/>
        <dbReference type="ChEBI" id="CHEBI:58525"/>
        <dbReference type="EC" id="4.3.2.10"/>
    </reaction>
</comment>
<protein>
    <recommendedName>
        <fullName evidence="10">Imidazole glycerol phosphate synthase subunit HisH</fullName>
        <ecNumber evidence="10">4.3.2.10</ecNumber>
    </recommendedName>
    <alternativeName>
        <fullName evidence="10">IGP synthase glutaminase subunit</fullName>
        <ecNumber evidence="10">3.5.1.2</ecNumber>
    </alternativeName>
    <alternativeName>
        <fullName evidence="10">IGP synthase subunit HisH</fullName>
    </alternativeName>
    <alternativeName>
        <fullName evidence="10">ImGP synthase subunit HisH</fullName>
        <shortName evidence="10">IGPS subunit HisH</shortName>
    </alternativeName>
</protein>
<reference evidence="13 14" key="1">
    <citation type="submission" date="2017-11" db="EMBL/GenBank/DDBJ databases">
        <title>Taxonomic description and genome sequences of Spirosoma HA7 sp. nov., isolated from pollen microhabitat of Corylus avellana.</title>
        <authorList>
            <person name="Ambika Manirajan B."/>
            <person name="Suarez C."/>
            <person name="Ratering S."/>
            <person name="Geissler-Plaum R."/>
            <person name="Cardinale M."/>
            <person name="Sylvia S."/>
        </authorList>
    </citation>
    <scope>NUCLEOTIDE SEQUENCE [LARGE SCALE GENOMIC DNA]</scope>
    <source>
        <strain evidence="13 14">HA7</strain>
    </source>
</reference>
<dbReference type="SUPFAM" id="SSF52317">
    <property type="entry name" value="Class I glutamine amidotransferase-like"/>
    <property type="match status" value="1"/>
</dbReference>
<sequence length="200" mass="22398">MKTVIIKYNAGNVQSVMYALERLGASYLLTDDEAEIRSADKVIFPGVGEASTAMAYLRERGLDRLIPSLKQPVLGTCVGMQLMCRHSEENDTTCMGIFDIDVRRFPTRRGDGQPEFKVPHTGWNNIHTLRGPLTEGLPDNAYVYFVHSYAADVCPETTAICDYVRPFSAMLHRDNFYAAQFHAEISGNVGQQILENFLTL</sequence>
<comment type="function">
    <text evidence="10">IGPS catalyzes the conversion of PRFAR and glutamine to IGP, AICAR and glutamate. The HisH subunit catalyzes the hydrolysis of glutamine to glutamate and ammonia as part of the synthesis of IGP and AICAR. The resulting ammonia molecule is channeled to the active site of HisF.</text>
</comment>
<evidence type="ECO:0000256" key="6">
    <source>
        <dbReference type="ARBA" id="ARBA00023102"/>
    </source>
</evidence>
<comment type="subunit">
    <text evidence="2 10">Heterodimer of HisH and HisF.</text>
</comment>
<dbReference type="EC" id="3.5.1.2" evidence="10"/>
<evidence type="ECO:0000259" key="12">
    <source>
        <dbReference type="Pfam" id="PF00117"/>
    </source>
</evidence>
<dbReference type="PROSITE" id="PS51273">
    <property type="entry name" value="GATASE_TYPE_1"/>
    <property type="match status" value="1"/>
</dbReference>
<dbReference type="Pfam" id="PF00117">
    <property type="entry name" value="GATase"/>
    <property type="match status" value="1"/>
</dbReference>
<dbReference type="PANTHER" id="PTHR42701:SF1">
    <property type="entry name" value="IMIDAZOLE GLYCEROL PHOSPHATE SYNTHASE SUBUNIT HISH"/>
    <property type="match status" value="1"/>
</dbReference>
<accession>A0A2K8ZA06</accession>
<keyword evidence="5 10" id="KW-0315">Glutamine amidotransferase</keyword>
<feature type="active site" evidence="10 11">
    <location>
        <position position="182"/>
    </location>
</feature>
<evidence type="ECO:0000256" key="2">
    <source>
        <dbReference type="ARBA" id="ARBA00011152"/>
    </source>
</evidence>
<comment type="pathway">
    <text evidence="1 10">Amino-acid biosynthesis; L-histidine biosynthesis; L-histidine from 5-phospho-alpha-D-ribose 1-diphosphate: step 5/9.</text>
</comment>
<dbReference type="GO" id="GO:0000105">
    <property type="term" value="P:L-histidine biosynthetic process"/>
    <property type="evidence" value="ECO:0007669"/>
    <property type="project" value="UniProtKB-UniRule"/>
</dbReference>
<evidence type="ECO:0000256" key="7">
    <source>
        <dbReference type="ARBA" id="ARBA00023239"/>
    </source>
</evidence>
<feature type="domain" description="Glutamine amidotransferase" evidence="12">
    <location>
        <begin position="9"/>
        <end position="198"/>
    </location>
</feature>
<evidence type="ECO:0000256" key="5">
    <source>
        <dbReference type="ARBA" id="ARBA00022962"/>
    </source>
</evidence>
<comment type="catalytic activity">
    <reaction evidence="9 10">
        <text>L-glutamine + H2O = L-glutamate + NH4(+)</text>
        <dbReference type="Rhea" id="RHEA:15889"/>
        <dbReference type="ChEBI" id="CHEBI:15377"/>
        <dbReference type="ChEBI" id="CHEBI:28938"/>
        <dbReference type="ChEBI" id="CHEBI:29985"/>
        <dbReference type="ChEBI" id="CHEBI:58359"/>
        <dbReference type="EC" id="3.5.1.2"/>
    </reaction>
</comment>
<dbReference type="KEGG" id="spir:CWM47_35600"/>
<evidence type="ECO:0000256" key="10">
    <source>
        <dbReference type="HAMAP-Rule" id="MF_00278"/>
    </source>
</evidence>
<dbReference type="NCBIfam" id="TIGR01855">
    <property type="entry name" value="IMP_synth_hisH"/>
    <property type="match status" value="1"/>
</dbReference>
<dbReference type="GO" id="GO:0000107">
    <property type="term" value="F:imidazoleglycerol-phosphate synthase activity"/>
    <property type="evidence" value="ECO:0007669"/>
    <property type="project" value="UniProtKB-UniRule"/>
</dbReference>
<dbReference type="HAMAP" id="MF_00278">
    <property type="entry name" value="HisH"/>
    <property type="match status" value="1"/>
</dbReference>
<evidence type="ECO:0000256" key="9">
    <source>
        <dbReference type="ARBA" id="ARBA00049534"/>
    </source>
</evidence>
<dbReference type="RefSeq" id="WP_100993243.1">
    <property type="nucleotide sequence ID" value="NZ_CP025096.1"/>
</dbReference>
<dbReference type="InterPro" id="IPR017926">
    <property type="entry name" value="GATASE"/>
</dbReference>
<dbReference type="GO" id="GO:0016829">
    <property type="term" value="F:lyase activity"/>
    <property type="evidence" value="ECO:0007669"/>
    <property type="project" value="UniProtKB-KW"/>
</dbReference>
<feature type="active site" evidence="10 11">
    <location>
        <position position="184"/>
    </location>
</feature>
<organism evidence="13 14">
    <name type="scientific">Spirosoma pollinicola</name>
    <dbReference type="NCBI Taxonomy" id="2057025"/>
    <lineage>
        <taxon>Bacteria</taxon>
        <taxon>Pseudomonadati</taxon>
        <taxon>Bacteroidota</taxon>
        <taxon>Cytophagia</taxon>
        <taxon>Cytophagales</taxon>
        <taxon>Cytophagaceae</taxon>
        <taxon>Spirosoma</taxon>
    </lineage>
</organism>
<dbReference type="GO" id="GO:0005737">
    <property type="term" value="C:cytoplasm"/>
    <property type="evidence" value="ECO:0007669"/>
    <property type="project" value="UniProtKB-SubCell"/>
</dbReference>
<keyword evidence="6 10" id="KW-0368">Histidine biosynthesis</keyword>
<dbReference type="PANTHER" id="PTHR42701">
    <property type="entry name" value="IMIDAZOLE GLYCEROL PHOSPHATE SYNTHASE SUBUNIT HISH"/>
    <property type="match status" value="1"/>
</dbReference>
<comment type="subcellular location">
    <subcellularLocation>
        <location evidence="10">Cytoplasm</location>
    </subcellularLocation>
</comment>
<dbReference type="OrthoDB" id="9807137at2"/>
<feature type="active site" description="Nucleophile" evidence="10 11">
    <location>
        <position position="77"/>
    </location>
</feature>
<dbReference type="Gene3D" id="3.40.50.880">
    <property type="match status" value="1"/>
</dbReference>
<keyword evidence="3 10" id="KW-0028">Amino-acid biosynthesis</keyword>
<evidence type="ECO:0000313" key="14">
    <source>
        <dbReference type="Proteomes" id="UP000232883"/>
    </source>
</evidence>
<evidence type="ECO:0000256" key="11">
    <source>
        <dbReference type="PIRSR" id="PIRSR000495-1"/>
    </source>
</evidence>
<evidence type="ECO:0000313" key="13">
    <source>
        <dbReference type="EMBL" id="AUD06708.1"/>
    </source>
</evidence>
<evidence type="ECO:0000256" key="1">
    <source>
        <dbReference type="ARBA" id="ARBA00005091"/>
    </source>
</evidence>
<evidence type="ECO:0000256" key="3">
    <source>
        <dbReference type="ARBA" id="ARBA00022605"/>
    </source>
</evidence>
<evidence type="ECO:0000256" key="4">
    <source>
        <dbReference type="ARBA" id="ARBA00022801"/>
    </source>
</evidence>
<dbReference type="PIRSF" id="PIRSF000495">
    <property type="entry name" value="Amidotransf_hisH"/>
    <property type="match status" value="1"/>
</dbReference>
<dbReference type="GO" id="GO:0004359">
    <property type="term" value="F:glutaminase activity"/>
    <property type="evidence" value="ECO:0007669"/>
    <property type="project" value="UniProtKB-EC"/>
</dbReference>
<keyword evidence="4 10" id="KW-0378">Hydrolase</keyword>
<dbReference type="UniPathway" id="UPA00031">
    <property type="reaction ID" value="UER00010"/>
</dbReference>
<keyword evidence="14" id="KW-1185">Reference proteome</keyword>